<dbReference type="RefSeq" id="WP_091737108.1">
    <property type="nucleotide sequence ID" value="NZ_FNNQ01000004.1"/>
</dbReference>
<dbReference type="PANTHER" id="PTHR31118:SF32">
    <property type="entry name" value="KYNURENINE FORMAMIDASE"/>
    <property type="match status" value="1"/>
</dbReference>
<dbReference type="STRING" id="1048340.SAMN05444487_10414"/>
<feature type="binding site" evidence="9">
    <location>
        <position position="48"/>
    </location>
    <ligand>
        <name>Zn(2+)</name>
        <dbReference type="ChEBI" id="CHEBI:29105"/>
        <label>1</label>
    </ligand>
</feature>
<evidence type="ECO:0000256" key="1">
    <source>
        <dbReference type="ARBA" id="ARBA00002204"/>
    </source>
</evidence>
<feature type="binding site" evidence="9">
    <location>
        <position position="54"/>
    </location>
    <ligand>
        <name>Zn(2+)</name>
        <dbReference type="ChEBI" id="CHEBI:29105"/>
        <label>2</label>
    </ligand>
</feature>
<feature type="binding site" evidence="9">
    <location>
        <position position="18"/>
    </location>
    <ligand>
        <name>substrate</name>
    </ligand>
</feature>
<comment type="similarity">
    <text evidence="9">Belongs to the Cyclase 1 superfamily. KynB family.</text>
</comment>
<sequence>MTKWIDISQPLTKDIPIWPGDTGFICETAHHKSVTGSVNVGSLTMSLHTGTHIDAPYHFDDDGKRVSDLDISVYGGRAKVIRLPEGTKVISPEALANEKVEGAERLLLHTKAWPDRGGFPEWIPPVAPELAPWLQERGICLLGIDIPSVDSLDSKDLPAHHALAYYGVYILEGVVLDHVEPGEYELFAFPLALEGADGSPVRAVLRQI</sequence>
<dbReference type="InterPro" id="IPR007325">
    <property type="entry name" value="KFase/CYL"/>
</dbReference>
<evidence type="ECO:0000313" key="11">
    <source>
        <dbReference type="Proteomes" id="UP000198534"/>
    </source>
</evidence>
<dbReference type="GO" id="GO:0019441">
    <property type="term" value="P:L-tryptophan catabolic process to kynurenine"/>
    <property type="evidence" value="ECO:0007669"/>
    <property type="project" value="UniProtKB-UniRule"/>
</dbReference>
<comment type="catalytic activity">
    <reaction evidence="7 9">
        <text>N-formyl-L-kynurenine + H2O = L-kynurenine + formate + H(+)</text>
        <dbReference type="Rhea" id="RHEA:13009"/>
        <dbReference type="ChEBI" id="CHEBI:15377"/>
        <dbReference type="ChEBI" id="CHEBI:15378"/>
        <dbReference type="ChEBI" id="CHEBI:15740"/>
        <dbReference type="ChEBI" id="CHEBI:57959"/>
        <dbReference type="ChEBI" id="CHEBI:58629"/>
        <dbReference type="EC" id="3.5.1.9"/>
    </reaction>
</comment>
<dbReference type="EMBL" id="FNNQ01000004">
    <property type="protein sequence ID" value="SDW51645.1"/>
    <property type="molecule type" value="Genomic_DNA"/>
</dbReference>
<evidence type="ECO:0000313" key="10">
    <source>
        <dbReference type="EMBL" id="SDW51645.1"/>
    </source>
</evidence>
<dbReference type="EC" id="3.5.1.9" evidence="9"/>
<organism evidence="10 11">
    <name type="scientific">Marininema mesophilum</name>
    <dbReference type="NCBI Taxonomy" id="1048340"/>
    <lineage>
        <taxon>Bacteria</taxon>
        <taxon>Bacillati</taxon>
        <taxon>Bacillota</taxon>
        <taxon>Bacilli</taxon>
        <taxon>Bacillales</taxon>
        <taxon>Thermoactinomycetaceae</taxon>
        <taxon>Marininema</taxon>
    </lineage>
</organism>
<dbReference type="Gene3D" id="3.50.30.50">
    <property type="entry name" value="Putative cyclase"/>
    <property type="match status" value="1"/>
</dbReference>
<feature type="binding site" evidence="9">
    <location>
        <position position="54"/>
    </location>
    <ligand>
        <name>Zn(2+)</name>
        <dbReference type="ChEBI" id="CHEBI:29105"/>
        <label>1</label>
    </ligand>
</feature>
<feature type="active site" description="Proton donor/acceptor" evidence="9">
    <location>
        <position position="58"/>
    </location>
</feature>
<evidence type="ECO:0000256" key="5">
    <source>
        <dbReference type="ARBA" id="ARBA00022833"/>
    </source>
</evidence>
<evidence type="ECO:0000256" key="9">
    <source>
        <dbReference type="HAMAP-Rule" id="MF_01969"/>
    </source>
</evidence>
<feature type="binding site" evidence="9">
    <location>
        <position position="52"/>
    </location>
    <ligand>
        <name>Zn(2+)</name>
        <dbReference type="ChEBI" id="CHEBI:29105"/>
        <label>1</label>
    </ligand>
</feature>
<comment type="cofactor">
    <cofactor evidence="9">
        <name>Zn(2+)</name>
        <dbReference type="ChEBI" id="CHEBI:29105"/>
    </cofactor>
    <text evidence="9">Binds 2 zinc ions per subunit.</text>
</comment>
<proteinExistence type="inferred from homology"/>
<dbReference type="Proteomes" id="UP000198534">
    <property type="component" value="Unassembled WGS sequence"/>
</dbReference>
<dbReference type="InterPro" id="IPR017484">
    <property type="entry name" value="Kynurenine_formamidase_bac"/>
</dbReference>
<dbReference type="GO" id="GO:0008270">
    <property type="term" value="F:zinc ion binding"/>
    <property type="evidence" value="ECO:0007669"/>
    <property type="project" value="UniProtKB-UniRule"/>
</dbReference>
<dbReference type="PANTHER" id="PTHR31118">
    <property type="entry name" value="CYCLASE-LIKE PROTEIN 2"/>
    <property type="match status" value="1"/>
</dbReference>
<keyword evidence="5 9" id="KW-0862">Zinc</keyword>
<dbReference type="NCBIfam" id="TIGR03035">
    <property type="entry name" value="trp_arylform"/>
    <property type="match status" value="1"/>
</dbReference>
<feature type="binding site" evidence="9">
    <location>
        <position position="160"/>
    </location>
    <ligand>
        <name>Zn(2+)</name>
        <dbReference type="ChEBI" id="CHEBI:29105"/>
        <label>2</label>
    </ligand>
</feature>
<dbReference type="OrthoDB" id="9796085at2"/>
<evidence type="ECO:0000256" key="3">
    <source>
        <dbReference type="ARBA" id="ARBA00022723"/>
    </source>
</evidence>
<evidence type="ECO:0000256" key="8">
    <source>
        <dbReference type="ARBA" id="ARBA00060547"/>
    </source>
</evidence>
<evidence type="ECO:0000256" key="6">
    <source>
        <dbReference type="ARBA" id="ARBA00023079"/>
    </source>
</evidence>
<protein>
    <recommendedName>
        <fullName evidence="9">Kynurenine formamidase</fullName>
        <shortName evidence="9">KFA</shortName>
        <shortName evidence="9">KFase</shortName>
        <ecNumber evidence="9">3.5.1.9</ecNumber>
    </recommendedName>
    <alternativeName>
        <fullName evidence="9">Arylformamidase</fullName>
    </alternativeName>
    <alternativeName>
        <fullName evidence="9">N-formylkynurenine formamidase</fullName>
        <shortName evidence="9">FKF</shortName>
    </alternativeName>
</protein>
<keyword evidence="11" id="KW-1185">Reference proteome</keyword>
<dbReference type="HAMAP" id="MF_01969">
    <property type="entry name" value="KynB"/>
    <property type="match status" value="1"/>
</dbReference>
<comment type="function">
    <text evidence="1 9">Catalyzes the hydrolysis of N-formyl-L-kynurenine to L-kynurenine, the second step in the kynurenine pathway of tryptophan degradation.</text>
</comment>
<evidence type="ECO:0000256" key="4">
    <source>
        <dbReference type="ARBA" id="ARBA00022801"/>
    </source>
</evidence>
<keyword evidence="4 9" id="KW-0378">Hydrolase</keyword>
<comment type="pathway">
    <text evidence="8 9">Amino-acid degradation; L-tryptophan degradation via kynurenine pathway; L-kynurenine from L-tryptophan: step 2/2.</text>
</comment>
<keyword evidence="6 9" id="KW-0823">Tryptophan catabolism</keyword>
<evidence type="ECO:0000256" key="2">
    <source>
        <dbReference type="ARBA" id="ARBA00011738"/>
    </source>
</evidence>
<feature type="binding site" evidence="9">
    <location>
        <position position="172"/>
    </location>
    <ligand>
        <name>Zn(2+)</name>
        <dbReference type="ChEBI" id="CHEBI:29105"/>
        <label>2</label>
    </ligand>
</feature>
<gene>
    <name evidence="9" type="primary">kynB</name>
    <name evidence="10" type="ORF">SAMN05444487_10414</name>
</gene>
<accession>A0A1H2U640</accession>
<dbReference type="GO" id="GO:0004328">
    <property type="term" value="F:formamidase activity"/>
    <property type="evidence" value="ECO:0007669"/>
    <property type="project" value="InterPro"/>
</dbReference>
<dbReference type="GO" id="GO:0004061">
    <property type="term" value="F:arylformamidase activity"/>
    <property type="evidence" value="ECO:0007669"/>
    <property type="project" value="UniProtKB-UniRule"/>
</dbReference>
<dbReference type="SUPFAM" id="SSF102198">
    <property type="entry name" value="Putative cyclase"/>
    <property type="match status" value="1"/>
</dbReference>
<feature type="binding site" evidence="9">
    <location>
        <position position="172"/>
    </location>
    <ligand>
        <name>Zn(2+)</name>
        <dbReference type="ChEBI" id="CHEBI:29105"/>
        <label>1</label>
    </ligand>
</feature>
<dbReference type="AlphaFoldDB" id="A0A1H2U640"/>
<comment type="subunit">
    <text evidence="2 9">Homodimer.</text>
</comment>
<dbReference type="InterPro" id="IPR037175">
    <property type="entry name" value="KFase_sf"/>
</dbReference>
<keyword evidence="3 9" id="KW-0479">Metal-binding</keyword>
<evidence type="ECO:0000256" key="7">
    <source>
        <dbReference type="ARBA" id="ARBA00048496"/>
    </source>
</evidence>
<dbReference type="FunFam" id="3.50.30.50:FF:000001">
    <property type="entry name" value="Kynurenine formamidase"/>
    <property type="match status" value="1"/>
</dbReference>
<dbReference type="UniPathway" id="UPA00333">
    <property type="reaction ID" value="UER00454"/>
</dbReference>
<dbReference type="Pfam" id="PF04199">
    <property type="entry name" value="Cyclase"/>
    <property type="match status" value="1"/>
</dbReference>
<reference evidence="10 11" key="1">
    <citation type="submission" date="2016-10" db="EMBL/GenBank/DDBJ databases">
        <authorList>
            <person name="de Groot N.N."/>
        </authorList>
    </citation>
    <scope>NUCLEOTIDE SEQUENCE [LARGE SCALE GENOMIC DNA]</scope>
    <source>
        <strain evidence="10 11">DSM 45610</strain>
    </source>
</reference>
<name>A0A1H2U640_9BACL</name>